<evidence type="ECO:0000313" key="2">
    <source>
        <dbReference type="Proteomes" id="UP000053477"/>
    </source>
</evidence>
<dbReference type="EMBL" id="KQ086014">
    <property type="protein sequence ID" value="KLO10895.1"/>
    <property type="molecule type" value="Genomic_DNA"/>
</dbReference>
<protein>
    <submittedName>
        <fullName evidence="1">Uncharacterized protein</fullName>
    </submittedName>
</protein>
<sequence length="247" mass="27543">MARRTLHDTTLFSAGDAQVIPHRVERAWSQLAVGVEEGTNQCELRFFPISNNERNAHQMPKKDDGNKARANARHGAVTSLRSMSYALRWRGSLRNSLSEYPVSQKDLEVLHFVCMSEVALSRRISDAPYTIRVTSIGNVDHGTMWLAIGIAVVDILGGDQASVDDEPRSRGSGLFVVFGVLSQYYGVKHEVGELQIWVTIPNPPHPLRETLYEDCGDIFWLGNWMDGVQAAMLTTANYQNDLSEIAI</sequence>
<keyword evidence="2" id="KW-1185">Reference proteome</keyword>
<reference evidence="1 2" key="1">
    <citation type="submission" date="2015-04" db="EMBL/GenBank/DDBJ databases">
        <title>Complete genome sequence of Schizopora paradoxa KUC8140, a cosmopolitan wood degrader in East Asia.</title>
        <authorList>
            <consortium name="DOE Joint Genome Institute"/>
            <person name="Min B."/>
            <person name="Park H."/>
            <person name="Jang Y."/>
            <person name="Kim J.-J."/>
            <person name="Kim K.H."/>
            <person name="Pangilinan J."/>
            <person name="Lipzen A."/>
            <person name="Riley R."/>
            <person name="Grigoriev I.V."/>
            <person name="Spatafora J.W."/>
            <person name="Choi I.-G."/>
        </authorList>
    </citation>
    <scope>NUCLEOTIDE SEQUENCE [LARGE SCALE GENOMIC DNA]</scope>
    <source>
        <strain evidence="1 2">KUC8140</strain>
    </source>
</reference>
<proteinExistence type="predicted"/>
<dbReference type="InParanoid" id="A0A0H2RGD3"/>
<name>A0A0H2RGD3_9AGAM</name>
<dbReference type="AlphaFoldDB" id="A0A0H2RGD3"/>
<evidence type="ECO:0000313" key="1">
    <source>
        <dbReference type="EMBL" id="KLO10895.1"/>
    </source>
</evidence>
<gene>
    <name evidence="1" type="ORF">SCHPADRAFT_930272</name>
</gene>
<organism evidence="1 2">
    <name type="scientific">Schizopora paradoxa</name>
    <dbReference type="NCBI Taxonomy" id="27342"/>
    <lineage>
        <taxon>Eukaryota</taxon>
        <taxon>Fungi</taxon>
        <taxon>Dikarya</taxon>
        <taxon>Basidiomycota</taxon>
        <taxon>Agaricomycotina</taxon>
        <taxon>Agaricomycetes</taxon>
        <taxon>Hymenochaetales</taxon>
        <taxon>Schizoporaceae</taxon>
        <taxon>Schizopora</taxon>
    </lineage>
</organism>
<accession>A0A0H2RGD3</accession>
<dbReference type="Proteomes" id="UP000053477">
    <property type="component" value="Unassembled WGS sequence"/>
</dbReference>